<dbReference type="PANTHER" id="PTHR43798">
    <property type="entry name" value="MONOACYLGLYCEROL LIPASE"/>
    <property type="match status" value="1"/>
</dbReference>
<dbReference type="PANTHER" id="PTHR43798:SF31">
    <property type="entry name" value="AB HYDROLASE SUPERFAMILY PROTEIN YCLE"/>
    <property type="match status" value="1"/>
</dbReference>
<organism evidence="5 6">
    <name type="scientific">Acanthopleuribacter pedis</name>
    <dbReference type="NCBI Taxonomy" id="442870"/>
    <lineage>
        <taxon>Bacteria</taxon>
        <taxon>Pseudomonadati</taxon>
        <taxon>Acidobacteriota</taxon>
        <taxon>Holophagae</taxon>
        <taxon>Acanthopleuribacterales</taxon>
        <taxon>Acanthopleuribacteraceae</taxon>
        <taxon>Acanthopleuribacter</taxon>
    </lineage>
</organism>
<sequence length="279" mass="30925">MASDAPPLRQPDNESLPGLQAHSGLKPECVPFSLVANRDQCVVFIHGFTGSPADFRDFAKRYQAAGYDVFVPLVPGHGSHVSMLQDLTWRELFVPFVPLLKRLRRRYKRVHVTGLSYGGVIASTLVLTCPQADTLSLFAPAFFLTVSSEKKAGLVKKFGLHNLIGRITKADLRGDDGERLSANHEYTSVPLRPAVALHDQSERIRPRLKEIKVPVFYAHGDADGTTPFISNRDLMTRLIPRAHFVHVKGGLHVLPTDPNAAFLAERHLAWLEQTTANLP</sequence>
<dbReference type="InterPro" id="IPR050266">
    <property type="entry name" value="AB_hydrolase_sf"/>
</dbReference>
<evidence type="ECO:0000256" key="2">
    <source>
        <dbReference type="PIRSR" id="PIRSR017388-1"/>
    </source>
</evidence>
<dbReference type="AlphaFoldDB" id="A0A8J7QG18"/>
<dbReference type="GO" id="GO:0016020">
    <property type="term" value="C:membrane"/>
    <property type="evidence" value="ECO:0007669"/>
    <property type="project" value="TreeGrafter"/>
</dbReference>
<gene>
    <name evidence="5" type="ORF">J3U88_05180</name>
</gene>
<keyword evidence="6" id="KW-1185">Reference proteome</keyword>
<feature type="domain" description="Serine aminopeptidase S33" evidence="4">
    <location>
        <begin position="38"/>
        <end position="258"/>
    </location>
</feature>
<accession>A0A8J7QG18</accession>
<evidence type="ECO:0000313" key="5">
    <source>
        <dbReference type="EMBL" id="MBO1317845.1"/>
    </source>
</evidence>
<dbReference type="SUPFAM" id="SSF53474">
    <property type="entry name" value="alpha/beta-Hydrolases"/>
    <property type="match status" value="1"/>
</dbReference>
<reference evidence="5" key="1">
    <citation type="submission" date="2021-03" db="EMBL/GenBank/DDBJ databases">
        <authorList>
            <person name="Wang G."/>
        </authorList>
    </citation>
    <scope>NUCLEOTIDE SEQUENCE</scope>
    <source>
        <strain evidence="5">KCTC 12899</strain>
    </source>
</reference>
<dbReference type="InterPro" id="IPR022742">
    <property type="entry name" value="Hydrolase_4"/>
</dbReference>
<comment type="caution">
    <text evidence="5">The sequence shown here is derived from an EMBL/GenBank/DDBJ whole genome shotgun (WGS) entry which is preliminary data.</text>
</comment>
<feature type="active site" description="Nucleophile" evidence="2">
    <location>
        <position position="116"/>
    </location>
</feature>
<dbReference type="PIRSF" id="PIRSF017388">
    <property type="entry name" value="Esterase_lipase"/>
    <property type="match status" value="1"/>
</dbReference>
<keyword evidence="1 5" id="KW-0378">Hydrolase</keyword>
<dbReference type="GO" id="GO:0052689">
    <property type="term" value="F:carboxylic ester hydrolase activity"/>
    <property type="evidence" value="ECO:0007669"/>
    <property type="project" value="InterPro"/>
</dbReference>
<dbReference type="InterPro" id="IPR029058">
    <property type="entry name" value="AB_hydrolase_fold"/>
</dbReference>
<dbReference type="EMBL" id="JAFREP010000004">
    <property type="protein sequence ID" value="MBO1317845.1"/>
    <property type="molecule type" value="Genomic_DNA"/>
</dbReference>
<dbReference type="Gene3D" id="3.40.50.1820">
    <property type="entry name" value="alpha/beta hydrolase"/>
    <property type="match status" value="1"/>
</dbReference>
<feature type="active site" description="Charge relay system" evidence="2">
    <location>
        <position position="223"/>
    </location>
</feature>
<feature type="region of interest" description="Disordered" evidence="3">
    <location>
        <begin position="1"/>
        <end position="20"/>
    </location>
</feature>
<evidence type="ECO:0000256" key="3">
    <source>
        <dbReference type="SAM" id="MobiDB-lite"/>
    </source>
</evidence>
<name>A0A8J7QG18_9BACT</name>
<evidence type="ECO:0000259" key="4">
    <source>
        <dbReference type="Pfam" id="PF12146"/>
    </source>
</evidence>
<evidence type="ECO:0000256" key="1">
    <source>
        <dbReference type="ARBA" id="ARBA00022801"/>
    </source>
</evidence>
<evidence type="ECO:0000313" key="6">
    <source>
        <dbReference type="Proteomes" id="UP000664417"/>
    </source>
</evidence>
<dbReference type="Pfam" id="PF12146">
    <property type="entry name" value="Hydrolase_4"/>
    <property type="match status" value="1"/>
</dbReference>
<dbReference type="InterPro" id="IPR012354">
    <property type="entry name" value="Esterase_lipase"/>
</dbReference>
<feature type="active site" description="Charge relay system" evidence="2">
    <location>
        <position position="252"/>
    </location>
</feature>
<dbReference type="Proteomes" id="UP000664417">
    <property type="component" value="Unassembled WGS sequence"/>
</dbReference>
<proteinExistence type="predicted"/>
<dbReference type="RefSeq" id="WP_207857321.1">
    <property type="nucleotide sequence ID" value="NZ_JAFREP010000004.1"/>
</dbReference>
<protein>
    <submittedName>
        <fullName evidence="5">Alpha/beta fold hydrolase</fullName>
    </submittedName>
</protein>